<accession>A0ABS8C8Y2</accession>
<dbReference type="Pfam" id="PF00254">
    <property type="entry name" value="FKBP_C"/>
    <property type="match status" value="1"/>
</dbReference>
<protein>
    <recommendedName>
        <fullName evidence="6">Peptidyl-prolyl cis-trans isomerase</fullName>
        <ecNumber evidence="6">5.2.1.8</ecNumber>
    </recommendedName>
</protein>
<sequence>MAAQTPAGNASVVADSYLTLHYRITLVSGPAAGSVFMDTFAERPATLQVGIGQWAPGMEAALLGRTEGEAFSVTLPAAQAYGDRNPDLLQWVAHQVVEQHSAPDAQLAPGDVVEFVAPNGGRYAGVFKQVAAEGVLFDFNHPLAGADLRLDIELLGVL</sequence>
<evidence type="ECO:0000313" key="8">
    <source>
        <dbReference type="EMBL" id="MCB5362284.1"/>
    </source>
</evidence>
<gene>
    <name evidence="8" type="ORF">H0484_00720</name>
</gene>
<dbReference type="InterPro" id="IPR046357">
    <property type="entry name" value="PPIase_dom_sf"/>
</dbReference>
<dbReference type="PANTHER" id="PTHR47861:SF4">
    <property type="entry name" value="FKBP-TYPE 16 KDA PEPTIDYL-PROLYL CIS-TRANS ISOMERASE"/>
    <property type="match status" value="1"/>
</dbReference>
<comment type="caution">
    <text evidence="8">The sequence shown here is derived from an EMBL/GenBank/DDBJ whole genome shotgun (WGS) entry which is preliminary data.</text>
</comment>
<dbReference type="InterPro" id="IPR001179">
    <property type="entry name" value="PPIase_FKBP_dom"/>
</dbReference>
<keyword evidence="4 5" id="KW-0413">Isomerase</keyword>
<keyword evidence="3 5" id="KW-0697">Rotamase</keyword>
<dbReference type="Gene3D" id="2.40.10.330">
    <property type="match status" value="1"/>
</dbReference>
<feature type="domain" description="PPIase FKBP-type" evidence="7">
    <location>
        <begin position="15"/>
        <end position="107"/>
    </location>
</feature>
<evidence type="ECO:0000256" key="6">
    <source>
        <dbReference type="RuleBase" id="RU003915"/>
    </source>
</evidence>
<dbReference type="InterPro" id="IPR048261">
    <property type="entry name" value="SlpA/SlyD-like_ins_sf"/>
</dbReference>
<comment type="similarity">
    <text evidence="2 6">Belongs to the FKBP-type PPIase family.</text>
</comment>
<dbReference type="GO" id="GO:0016853">
    <property type="term" value="F:isomerase activity"/>
    <property type="evidence" value="ECO:0007669"/>
    <property type="project" value="UniProtKB-KW"/>
</dbReference>
<evidence type="ECO:0000256" key="5">
    <source>
        <dbReference type="PROSITE-ProRule" id="PRU00277"/>
    </source>
</evidence>
<dbReference type="EMBL" id="JACDXW010000001">
    <property type="protein sequence ID" value="MCB5362284.1"/>
    <property type="molecule type" value="Genomic_DNA"/>
</dbReference>
<evidence type="ECO:0000256" key="2">
    <source>
        <dbReference type="ARBA" id="ARBA00006577"/>
    </source>
</evidence>
<comment type="catalytic activity">
    <reaction evidence="1 5 6">
        <text>[protein]-peptidylproline (omega=180) = [protein]-peptidylproline (omega=0)</text>
        <dbReference type="Rhea" id="RHEA:16237"/>
        <dbReference type="Rhea" id="RHEA-COMP:10747"/>
        <dbReference type="Rhea" id="RHEA-COMP:10748"/>
        <dbReference type="ChEBI" id="CHEBI:83833"/>
        <dbReference type="ChEBI" id="CHEBI:83834"/>
        <dbReference type="EC" id="5.2.1.8"/>
    </reaction>
</comment>
<dbReference type="PROSITE" id="PS50059">
    <property type="entry name" value="FKBP_PPIASE"/>
    <property type="match status" value="1"/>
</dbReference>
<dbReference type="EC" id="5.2.1.8" evidence="6"/>
<evidence type="ECO:0000256" key="4">
    <source>
        <dbReference type="ARBA" id="ARBA00023235"/>
    </source>
</evidence>
<dbReference type="PANTHER" id="PTHR47861">
    <property type="entry name" value="FKBP-TYPE PEPTIDYL-PROLYL CIS-TRANS ISOMERASE SLYD"/>
    <property type="match status" value="1"/>
</dbReference>
<evidence type="ECO:0000313" key="9">
    <source>
        <dbReference type="Proteomes" id="UP000776983"/>
    </source>
</evidence>
<evidence type="ECO:0000256" key="3">
    <source>
        <dbReference type="ARBA" id="ARBA00023110"/>
    </source>
</evidence>
<evidence type="ECO:0000259" key="7">
    <source>
        <dbReference type="PROSITE" id="PS50059"/>
    </source>
</evidence>
<dbReference type="Proteomes" id="UP000776983">
    <property type="component" value="Unassembled WGS sequence"/>
</dbReference>
<proteinExistence type="inferred from homology"/>
<keyword evidence="9" id="KW-1185">Reference proteome</keyword>
<name>A0ABS8C8Y2_9BURK</name>
<dbReference type="SUPFAM" id="SSF54534">
    <property type="entry name" value="FKBP-like"/>
    <property type="match status" value="1"/>
</dbReference>
<organism evidence="8 9">
    <name type="scientific">Mesopusillimonas faecipullorum</name>
    <dbReference type="NCBI Taxonomy" id="2755040"/>
    <lineage>
        <taxon>Bacteria</taxon>
        <taxon>Pseudomonadati</taxon>
        <taxon>Pseudomonadota</taxon>
        <taxon>Betaproteobacteria</taxon>
        <taxon>Burkholderiales</taxon>
        <taxon>Alcaligenaceae</taxon>
        <taxon>Mesopusillimonas</taxon>
    </lineage>
</organism>
<reference evidence="8 9" key="1">
    <citation type="submission" date="2020-07" db="EMBL/GenBank/DDBJ databases">
        <title>Pusillimonas sp. nov., isolated from poultry manure in Taiwan.</title>
        <authorList>
            <person name="Lin S.-Y."/>
            <person name="Tang Y.-S."/>
            <person name="Young C.-C."/>
        </authorList>
    </citation>
    <scope>NUCLEOTIDE SEQUENCE [LARGE SCALE GENOMIC DNA]</scope>
    <source>
        <strain evidence="8 9">CC-YST705</strain>
    </source>
</reference>
<evidence type="ECO:0000256" key="1">
    <source>
        <dbReference type="ARBA" id="ARBA00000971"/>
    </source>
</evidence>
<dbReference type="Gene3D" id="3.10.50.40">
    <property type="match status" value="1"/>
</dbReference>
<dbReference type="RefSeq" id="WP_226952514.1">
    <property type="nucleotide sequence ID" value="NZ_JACDXW010000001.1"/>
</dbReference>